<organism evidence="7">
    <name type="scientific">freshwater metagenome</name>
    <dbReference type="NCBI Taxonomy" id="449393"/>
    <lineage>
        <taxon>unclassified sequences</taxon>
        <taxon>metagenomes</taxon>
        <taxon>ecological metagenomes</taxon>
    </lineage>
</organism>
<sequence length="301" mass="33525">MISPTSFAYVADLLRRETAMLCEPGKEYLVEARLLPLARAAGTPDVDSYVARLSTDLAERARAVDALTINETSWFRDLAPYQAFTDAMLPPLLESRKHVKHLEIWSAACSSGQEAYSLTMLLKEHLPPGWTARIHATDVSTTMLERVKAGRYSQVEMNRGMPAQRLVTWFTRVGNEWEVSPELRSMVTTQHLNLAAPFPPMPVFDIVFLRNVLIYFDMDTKRDILRRVSTRISPDGFLLLGSSETTLDLDDAWTREAAGRVWMHRPRTAARPTLATRPPAAPAAATTVAPPAFTALSQTGA</sequence>
<evidence type="ECO:0000313" key="7">
    <source>
        <dbReference type="EMBL" id="CAB4731085.1"/>
    </source>
</evidence>
<protein>
    <recommendedName>
        <fullName evidence="2">protein-glutamate O-methyltransferase</fullName>
        <ecNumber evidence="2">2.1.1.80</ecNumber>
    </recommendedName>
</protein>
<keyword evidence="3" id="KW-0489">Methyltransferase</keyword>
<dbReference type="GO" id="GO:0008983">
    <property type="term" value="F:protein-glutamate O-methyltransferase activity"/>
    <property type="evidence" value="ECO:0007669"/>
    <property type="project" value="UniProtKB-EC"/>
</dbReference>
<dbReference type="EMBL" id="CAEZYQ010000003">
    <property type="protein sequence ID" value="CAB4731085.1"/>
    <property type="molecule type" value="Genomic_DNA"/>
</dbReference>
<feature type="domain" description="CheR-type methyltransferase" evidence="6">
    <location>
        <begin position="1"/>
        <end position="245"/>
    </location>
</feature>
<accession>A0A6J6S8W3</accession>
<evidence type="ECO:0000256" key="1">
    <source>
        <dbReference type="ARBA" id="ARBA00001541"/>
    </source>
</evidence>
<dbReference type="InterPro" id="IPR029063">
    <property type="entry name" value="SAM-dependent_MTases_sf"/>
</dbReference>
<evidence type="ECO:0000256" key="5">
    <source>
        <dbReference type="ARBA" id="ARBA00022691"/>
    </source>
</evidence>
<dbReference type="PANTHER" id="PTHR24422:SF21">
    <property type="entry name" value="CHEMOTAXIS PROTEIN METHYLTRANSFERASE 1"/>
    <property type="match status" value="1"/>
</dbReference>
<proteinExistence type="predicted"/>
<gene>
    <name evidence="7" type="ORF">UFOPK2761_00508</name>
</gene>
<dbReference type="Gene3D" id="3.40.50.150">
    <property type="entry name" value="Vaccinia Virus protein VP39"/>
    <property type="match status" value="1"/>
</dbReference>
<evidence type="ECO:0000256" key="4">
    <source>
        <dbReference type="ARBA" id="ARBA00022679"/>
    </source>
</evidence>
<dbReference type="SMART" id="SM00138">
    <property type="entry name" value="MeTrc"/>
    <property type="match status" value="1"/>
</dbReference>
<dbReference type="Gene3D" id="1.10.155.10">
    <property type="entry name" value="Chemotaxis receptor methyltransferase CheR, N-terminal domain"/>
    <property type="match status" value="1"/>
</dbReference>
<dbReference type="GO" id="GO:0032259">
    <property type="term" value="P:methylation"/>
    <property type="evidence" value="ECO:0007669"/>
    <property type="project" value="UniProtKB-KW"/>
</dbReference>
<name>A0A6J6S8W3_9ZZZZ</name>
<dbReference type="AlphaFoldDB" id="A0A6J6S8W3"/>
<dbReference type="SUPFAM" id="SSF47757">
    <property type="entry name" value="Chemotaxis receptor methyltransferase CheR, N-terminal domain"/>
    <property type="match status" value="1"/>
</dbReference>
<evidence type="ECO:0000256" key="3">
    <source>
        <dbReference type="ARBA" id="ARBA00022603"/>
    </source>
</evidence>
<dbReference type="PROSITE" id="PS50123">
    <property type="entry name" value="CHER"/>
    <property type="match status" value="1"/>
</dbReference>
<keyword evidence="5" id="KW-0949">S-adenosyl-L-methionine</keyword>
<dbReference type="InterPro" id="IPR000780">
    <property type="entry name" value="CheR_MeTrfase"/>
</dbReference>
<comment type="catalytic activity">
    <reaction evidence="1">
        <text>L-glutamyl-[protein] + S-adenosyl-L-methionine = [protein]-L-glutamate 5-O-methyl ester + S-adenosyl-L-homocysteine</text>
        <dbReference type="Rhea" id="RHEA:24452"/>
        <dbReference type="Rhea" id="RHEA-COMP:10208"/>
        <dbReference type="Rhea" id="RHEA-COMP:10311"/>
        <dbReference type="ChEBI" id="CHEBI:29973"/>
        <dbReference type="ChEBI" id="CHEBI:57856"/>
        <dbReference type="ChEBI" id="CHEBI:59789"/>
        <dbReference type="ChEBI" id="CHEBI:82795"/>
        <dbReference type="EC" id="2.1.1.80"/>
    </reaction>
</comment>
<evidence type="ECO:0000256" key="2">
    <source>
        <dbReference type="ARBA" id="ARBA00012534"/>
    </source>
</evidence>
<dbReference type="InterPro" id="IPR022641">
    <property type="entry name" value="CheR_N"/>
</dbReference>
<dbReference type="Pfam" id="PF01739">
    <property type="entry name" value="CheR"/>
    <property type="match status" value="1"/>
</dbReference>
<dbReference type="InterPro" id="IPR036804">
    <property type="entry name" value="CheR_N_sf"/>
</dbReference>
<reference evidence="7" key="1">
    <citation type="submission" date="2020-05" db="EMBL/GenBank/DDBJ databases">
        <authorList>
            <person name="Chiriac C."/>
            <person name="Salcher M."/>
            <person name="Ghai R."/>
            <person name="Kavagutti S V."/>
        </authorList>
    </citation>
    <scope>NUCLEOTIDE SEQUENCE</scope>
</reference>
<dbReference type="InterPro" id="IPR050903">
    <property type="entry name" value="Bact_Chemotaxis_MeTrfase"/>
</dbReference>
<dbReference type="PRINTS" id="PR00996">
    <property type="entry name" value="CHERMTFRASE"/>
</dbReference>
<evidence type="ECO:0000259" key="6">
    <source>
        <dbReference type="PROSITE" id="PS50123"/>
    </source>
</evidence>
<keyword evidence="4" id="KW-0808">Transferase</keyword>
<dbReference type="EC" id="2.1.1.80" evidence="2"/>
<dbReference type="PANTHER" id="PTHR24422">
    <property type="entry name" value="CHEMOTAXIS PROTEIN METHYLTRANSFERASE"/>
    <property type="match status" value="1"/>
</dbReference>
<dbReference type="Pfam" id="PF03705">
    <property type="entry name" value="CheR_N"/>
    <property type="match status" value="1"/>
</dbReference>
<dbReference type="SUPFAM" id="SSF53335">
    <property type="entry name" value="S-adenosyl-L-methionine-dependent methyltransferases"/>
    <property type="match status" value="1"/>
</dbReference>
<dbReference type="InterPro" id="IPR022642">
    <property type="entry name" value="CheR_C"/>
</dbReference>